<accession>A0ABD1QVL4</accession>
<sequence>MRIFYDFPYWSSTELKHNIDIMHVEKTICDDFLGTILDDPFKSKDTVNARRDPMQLEIKRELHLYHNRNRLMNLPHVTPCPLQTIRCFVISSDRLSFQMALLIIFRRILLLMTAALLG</sequence>
<name>A0ABD1QVL4_9LAMI</name>
<proteinExistence type="predicted"/>
<protein>
    <submittedName>
        <fullName evidence="1">Uncharacterized protein</fullName>
    </submittedName>
</protein>
<keyword evidence="2" id="KW-1185">Reference proteome</keyword>
<dbReference type="PANTHER" id="PTHR10775">
    <property type="entry name" value="OS08G0208400 PROTEIN"/>
    <property type="match status" value="1"/>
</dbReference>
<evidence type="ECO:0000313" key="1">
    <source>
        <dbReference type="EMBL" id="KAL2480245.1"/>
    </source>
</evidence>
<dbReference type="PANTHER" id="PTHR10775:SF185">
    <property type="entry name" value="OS08G0208400 PROTEIN"/>
    <property type="match status" value="1"/>
</dbReference>
<dbReference type="EMBL" id="JBFOLK010000010">
    <property type="protein sequence ID" value="KAL2480245.1"/>
    <property type="molecule type" value="Genomic_DNA"/>
</dbReference>
<gene>
    <name evidence="1" type="ORF">Adt_33211</name>
</gene>
<dbReference type="AlphaFoldDB" id="A0ABD1QVL4"/>
<organism evidence="1 2">
    <name type="scientific">Abeliophyllum distichum</name>
    <dbReference type="NCBI Taxonomy" id="126358"/>
    <lineage>
        <taxon>Eukaryota</taxon>
        <taxon>Viridiplantae</taxon>
        <taxon>Streptophyta</taxon>
        <taxon>Embryophyta</taxon>
        <taxon>Tracheophyta</taxon>
        <taxon>Spermatophyta</taxon>
        <taxon>Magnoliopsida</taxon>
        <taxon>eudicotyledons</taxon>
        <taxon>Gunneridae</taxon>
        <taxon>Pentapetalae</taxon>
        <taxon>asterids</taxon>
        <taxon>lamiids</taxon>
        <taxon>Lamiales</taxon>
        <taxon>Oleaceae</taxon>
        <taxon>Forsythieae</taxon>
        <taxon>Abeliophyllum</taxon>
    </lineage>
</organism>
<reference evidence="2" key="1">
    <citation type="submission" date="2024-07" db="EMBL/GenBank/DDBJ databases">
        <title>Two chromosome-level genome assemblies of Korean endemic species Abeliophyllum distichum and Forsythia ovata (Oleaceae).</title>
        <authorList>
            <person name="Jang H."/>
        </authorList>
    </citation>
    <scope>NUCLEOTIDE SEQUENCE [LARGE SCALE GENOMIC DNA]</scope>
</reference>
<evidence type="ECO:0000313" key="2">
    <source>
        <dbReference type="Proteomes" id="UP001604336"/>
    </source>
</evidence>
<comment type="caution">
    <text evidence="1">The sequence shown here is derived from an EMBL/GenBank/DDBJ whole genome shotgun (WGS) entry which is preliminary data.</text>
</comment>
<dbReference type="Proteomes" id="UP001604336">
    <property type="component" value="Unassembled WGS sequence"/>
</dbReference>